<evidence type="ECO:0000313" key="3">
    <source>
        <dbReference type="EMBL" id="GAA3354921.1"/>
    </source>
</evidence>
<dbReference type="Gene3D" id="2.120.10.30">
    <property type="entry name" value="TolB, C-terminal domain"/>
    <property type="match status" value="1"/>
</dbReference>
<dbReference type="InterPro" id="IPR005511">
    <property type="entry name" value="SMP-30"/>
</dbReference>
<name>A0ABP6RLA2_9PSEU</name>
<dbReference type="EMBL" id="BAAAYK010000038">
    <property type="protein sequence ID" value="GAA3354921.1"/>
    <property type="molecule type" value="Genomic_DNA"/>
</dbReference>
<proteinExistence type="inferred from homology"/>
<organism evidence="3 4">
    <name type="scientific">Saccharopolyspora gregorii</name>
    <dbReference type="NCBI Taxonomy" id="33914"/>
    <lineage>
        <taxon>Bacteria</taxon>
        <taxon>Bacillati</taxon>
        <taxon>Actinomycetota</taxon>
        <taxon>Actinomycetes</taxon>
        <taxon>Pseudonocardiales</taxon>
        <taxon>Pseudonocardiaceae</taxon>
        <taxon>Saccharopolyspora</taxon>
    </lineage>
</organism>
<dbReference type="PANTHER" id="PTHR10907">
    <property type="entry name" value="REGUCALCIN"/>
    <property type="match status" value="1"/>
</dbReference>
<accession>A0ABP6RLA2</accession>
<dbReference type="RefSeq" id="WP_224956102.1">
    <property type="nucleotide sequence ID" value="NZ_BAAAYK010000038.1"/>
</dbReference>
<reference evidence="4" key="1">
    <citation type="journal article" date="2019" name="Int. J. Syst. Evol. Microbiol.">
        <title>The Global Catalogue of Microorganisms (GCM) 10K type strain sequencing project: providing services to taxonomists for standard genome sequencing and annotation.</title>
        <authorList>
            <consortium name="The Broad Institute Genomics Platform"/>
            <consortium name="The Broad Institute Genome Sequencing Center for Infectious Disease"/>
            <person name="Wu L."/>
            <person name="Ma J."/>
        </authorList>
    </citation>
    <scope>NUCLEOTIDE SEQUENCE [LARGE SCALE GENOMIC DNA]</scope>
    <source>
        <strain evidence="4">JCM 9687</strain>
    </source>
</reference>
<dbReference type="InterPro" id="IPR011042">
    <property type="entry name" value="6-blade_b-propeller_TolB-like"/>
</dbReference>
<comment type="similarity">
    <text evidence="1">Belongs to the SMP-30/CGR1 family.</text>
</comment>
<dbReference type="Proteomes" id="UP001500483">
    <property type="component" value="Unassembled WGS sequence"/>
</dbReference>
<sequence length="280" mass="29834">MPTTAEQAVPAAAHHGHGPTWDAGTASLLWTDLRARTVHRYAPDDTDHAMQVPQQVSAAKPRTRGGLLLHFDEGVALYDADGERRTWLTFWARDGVRAGETTVDVGGRVWATTVREDESGGGWLVRVDPNGAAHVVVDGIAAGNGLAWSPDDTRLHLADSAARRIDVLTVDQVTGAATERRTAFDVDGEPAGMCADADGFLWVAVRDRGEVRRYAPDGRVDRTVPLPSRRPTSCCFGGEDLTDLYITTARDGLAEPEPADGAVLVVPGAGAGLRSHTFPG</sequence>
<dbReference type="Pfam" id="PF08450">
    <property type="entry name" value="SGL"/>
    <property type="match status" value="1"/>
</dbReference>
<evidence type="ECO:0000313" key="4">
    <source>
        <dbReference type="Proteomes" id="UP001500483"/>
    </source>
</evidence>
<protein>
    <submittedName>
        <fullName evidence="3">SMP-30/gluconolactonase/LRE family protein</fullName>
    </submittedName>
</protein>
<evidence type="ECO:0000256" key="1">
    <source>
        <dbReference type="ARBA" id="ARBA00008853"/>
    </source>
</evidence>
<evidence type="ECO:0000259" key="2">
    <source>
        <dbReference type="Pfam" id="PF08450"/>
    </source>
</evidence>
<keyword evidence="4" id="KW-1185">Reference proteome</keyword>
<dbReference type="SUPFAM" id="SSF63829">
    <property type="entry name" value="Calcium-dependent phosphotriesterase"/>
    <property type="match status" value="1"/>
</dbReference>
<gene>
    <name evidence="3" type="ORF">GCM10020366_12940</name>
</gene>
<dbReference type="InterPro" id="IPR013658">
    <property type="entry name" value="SGL"/>
</dbReference>
<dbReference type="PANTHER" id="PTHR10907:SF47">
    <property type="entry name" value="REGUCALCIN"/>
    <property type="match status" value="1"/>
</dbReference>
<feature type="domain" description="SMP-30/Gluconolactonase/LRE-like region" evidence="2">
    <location>
        <begin position="16"/>
        <end position="250"/>
    </location>
</feature>
<comment type="caution">
    <text evidence="3">The sequence shown here is derived from an EMBL/GenBank/DDBJ whole genome shotgun (WGS) entry which is preliminary data.</text>
</comment>
<dbReference type="PRINTS" id="PR01790">
    <property type="entry name" value="SMP30FAMILY"/>
</dbReference>